<dbReference type="EMBL" id="JANBUN010001590">
    <property type="protein sequence ID" value="KAJ2797480.1"/>
    <property type="molecule type" value="Genomic_DNA"/>
</dbReference>
<proteinExistence type="predicted"/>
<organism evidence="1 2">
    <name type="scientific">Coemansia helicoidea</name>
    <dbReference type="NCBI Taxonomy" id="1286919"/>
    <lineage>
        <taxon>Eukaryota</taxon>
        <taxon>Fungi</taxon>
        <taxon>Fungi incertae sedis</taxon>
        <taxon>Zoopagomycota</taxon>
        <taxon>Kickxellomycotina</taxon>
        <taxon>Kickxellomycetes</taxon>
        <taxon>Kickxellales</taxon>
        <taxon>Kickxellaceae</taxon>
        <taxon>Coemansia</taxon>
    </lineage>
</organism>
<evidence type="ECO:0000313" key="1">
    <source>
        <dbReference type="EMBL" id="KAJ2797480.1"/>
    </source>
</evidence>
<evidence type="ECO:0000313" key="2">
    <source>
        <dbReference type="Proteomes" id="UP001140087"/>
    </source>
</evidence>
<keyword evidence="2" id="KW-1185">Reference proteome</keyword>
<accession>A0ACC1KYP1</accession>
<comment type="caution">
    <text evidence="1">The sequence shown here is derived from an EMBL/GenBank/DDBJ whole genome shotgun (WGS) entry which is preliminary data.</text>
</comment>
<sequence>MQSSEPLNGAAPPAADLPPSALPITASDRQAAEASQPGDALASDINNMQVDNSSDNGEDVVMKDKLLPKVKQVSKCVYCESNSAESLKTVPCLGCGSRCHIDCIKSAAGFRDKILVGDDFFHFKCEKCTGGAERFRRYHLSWVDVVHITLFNLTHSPQARASRLRGSDAAGQFSSSEHGPQEYGDSRVYFHYKADVAQFIDQHWGYFWTKPRGETWVNSASSALSTNSTENVPEDGRFESGKAKYNKNGMWALTDDLRFPSSYDSAQQQKTRTVMYSFAEDGSLVELRAQAGNGRRKRRTDPAPKTPTPGVRGTKKSRNDPGTPTGSALAYATSAGGGAKRGARGKRDKQSEWAISMWPDIDNMPGPVHMSREETHAAAQFVIESDRLTVWNDKGYRMAKASHGVEQGAWYFEAQVLAPVRPEFNLRIGWSQISGDLQANCGYDVFSYSYRAKPCTRFHAAIGSPYGEDYGPGDTIGMLIYLPELDSDELLDLADRKWRPSERYRQFTYTRPESQRPMYADGIPPLPVLAGSELVYFKNGKCLGPAFQKLYLGKYHPAISSYMGGKVRVNFGPDFAFPPPATWTDGTPIRPVSDLEVAAPKPPADAPEDAAAASGAAPAKSASEPAPELDVKP</sequence>
<protein>
    <submittedName>
        <fullName evidence="1">Transcription factor, contains a PHD finger motif</fullName>
    </submittedName>
</protein>
<dbReference type="Proteomes" id="UP001140087">
    <property type="component" value="Unassembled WGS sequence"/>
</dbReference>
<reference evidence="1" key="1">
    <citation type="submission" date="2022-07" db="EMBL/GenBank/DDBJ databases">
        <title>Phylogenomic reconstructions and comparative analyses of Kickxellomycotina fungi.</title>
        <authorList>
            <person name="Reynolds N.K."/>
            <person name="Stajich J.E."/>
            <person name="Barry K."/>
            <person name="Grigoriev I.V."/>
            <person name="Crous P."/>
            <person name="Smith M.E."/>
        </authorList>
    </citation>
    <scope>NUCLEOTIDE SEQUENCE</scope>
    <source>
        <strain evidence="1">BCRC 34780</strain>
    </source>
</reference>
<name>A0ACC1KYP1_9FUNG</name>
<gene>
    <name evidence="1" type="primary">ASH2</name>
    <name evidence="1" type="ORF">H4R21_004308</name>
</gene>
<feature type="non-terminal residue" evidence="1">
    <location>
        <position position="633"/>
    </location>
</feature>